<reference evidence="8 9" key="1">
    <citation type="journal article" date="2018" name="Int. J. Syst. Evol. Microbiol.">
        <title>Lactobacillus bambusae sp. nov., isolated from a traditional fermented Ma-bamboo shoots of Taiwan.</title>
        <authorList>
            <person name="Wang L.-T."/>
        </authorList>
    </citation>
    <scope>NUCLEOTIDE SEQUENCE [LARGE SCALE GENOMIC DNA]</scope>
    <source>
        <strain evidence="8 9">BS-W1</strain>
    </source>
</reference>
<feature type="transmembrane region" description="Helical" evidence="6">
    <location>
        <begin position="81"/>
        <end position="99"/>
    </location>
</feature>
<feature type="transmembrane region" description="Helical" evidence="6">
    <location>
        <begin position="268"/>
        <end position="290"/>
    </location>
</feature>
<evidence type="ECO:0000256" key="2">
    <source>
        <dbReference type="ARBA" id="ARBA00022448"/>
    </source>
</evidence>
<keyword evidence="9" id="KW-1185">Reference proteome</keyword>
<feature type="transmembrane region" description="Helical" evidence="6">
    <location>
        <begin position="224"/>
        <end position="242"/>
    </location>
</feature>
<feature type="transmembrane region" description="Helical" evidence="6">
    <location>
        <begin position="133"/>
        <end position="153"/>
    </location>
</feature>
<feature type="domain" description="Major facilitator superfamily (MFS) profile" evidence="7">
    <location>
        <begin position="7"/>
        <end position="457"/>
    </location>
</feature>
<feature type="transmembrane region" description="Helical" evidence="6">
    <location>
        <begin position="329"/>
        <end position="347"/>
    </location>
</feature>
<dbReference type="EMBL" id="QCXQ01000001">
    <property type="protein sequence ID" value="PWG00970.1"/>
    <property type="molecule type" value="Genomic_DNA"/>
</dbReference>
<dbReference type="OrthoDB" id="9816041at2"/>
<dbReference type="Proteomes" id="UP000245080">
    <property type="component" value="Unassembled WGS sequence"/>
</dbReference>
<feature type="transmembrane region" description="Helical" evidence="6">
    <location>
        <begin position="52"/>
        <end position="69"/>
    </location>
</feature>
<keyword evidence="2" id="KW-0813">Transport</keyword>
<evidence type="ECO:0000256" key="1">
    <source>
        <dbReference type="ARBA" id="ARBA00004651"/>
    </source>
</evidence>
<organism evidence="8 9">
    <name type="scientific">Levilactobacillus bambusae</name>
    <dbReference type="NCBI Taxonomy" id="2024736"/>
    <lineage>
        <taxon>Bacteria</taxon>
        <taxon>Bacillati</taxon>
        <taxon>Bacillota</taxon>
        <taxon>Bacilli</taxon>
        <taxon>Lactobacillales</taxon>
        <taxon>Lactobacillaceae</taxon>
        <taxon>Levilactobacillus</taxon>
    </lineage>
</organism>
<dbReference type="Gene3D" id="1.20.1720.10">
    <property type="entry name" value="Multidrug resistance protein D"/>
    <property type="match status" value="1"/>
</dbReference>
<dbReference type="Pfam" id="PF07690">
    <property type="entry name" value="MFS_1"/>
    <property type="match status" value="1"/>
</dbReference>
<dbReference type="InterPro" id="IPR020846">
    <property type="entry name" value="MFS_dom"/>
</dbReference>
<feature type="transmembrane region" description="Helical" evidence="6">
    <location>
        <begin position="435"/>
        <end position="453"/>
    </location>
</feature>
<sequence length="461" mass="49228">MGNKTKNIWAIIATGLLSFLGTNLLTGLSIAIPTIIKTDHVSTDVGQLINSGYSMMVGICILMSTYLLSRFSTKQLFQNSILLFILGLLLSGFAPNFWVLLIGRLITGIASGLSIPLMFNIILAKVPENNRGVMIGIGTLLVTMGPALGPVYGSLVMKAFGIPALFLFMLIIVAISWFLGFSTVEPISTIKSIKLDWPSTILLVLTLLSFTFGLSFLGSHQINAFIPITSVILAVVFTVFFFKRSTQISNPLLDVKVFRNSNFRNQNIAFFLSQVTAPAVGFLLSIYIQSVDLKSAFIASMVIFPGSLISAFLAPVGGKLLDKFGAAKIIGLGASFFTIGLLMFWLVSRGEMNAMTALSIDIIFMIGMGLSTGNLQTSGVNTLPNNEQSDGDAFFNASQQYSGGVGTALAGTILSAFQGSAHGSALLTGTHSGTSWAFCALFILAVISDWLLIRGFKSQGA</sequence>
<feature type="transmembrane region" description="Helical" evidence="6">
    <location>
        <begin position="296"/>
        <end position="317"/>
    </location>
</feature>
<dbReference type="InterPro" id="IPR011701">
    <property type="entry name" value="MFS"/>
</dbReference>
<feature type="transmembrane region" description="Helical" evidence="6">
    <location>
        <begin position="159"/>
        <end position="179"/>
    </location>
</feature>
<accession>A0A2V1N5V4</accession>
<proteinExistence type="predicted"/>
<protein>
    <recommendedName>
        <fullName evidence="7">Major facilitator superfamily (MFS) profile domain-containing protein</fullName>
    </recommendedName>
</protein>
<gene>
    <name evidence="8" type="ORF">DCM90_01990</name>
</gene>
<keyword evidence="3 6" id="KW-0812">Transmembrane</keyword>
<evidence type="ECO:0000313" key="9">
    <source>
        <dbReference type="Proteomes" id="UP000245080"/>
    </source>
</evidence>
<name>A0A2V1N5V4_9LACO</name>
<evidence type="ECO:0000256" key="5">
    <source>
        <dbReference type="ARBA" id="ARBA00023136"/>
    </source>
</evidence>
<keyword evidence="5 6" id="KW-0472">Membrane</keyword>
<dbReference type="PRINTS" id="PR01036">
    <property type="entry name" value="TCRTETB"/>
</dbReference>
<evidence type="ECO:0000313" key="8">
    <source>
        <dbReference type="EMBL" id="PWG00970.1"/>
    </source>
</evidence>
<dbReference type="GO" id="GO:0005886">
    <property type="term" value="C:plasma membrane"/>
    <property type="evidence" value="ECO:0007669"/>
    <property type="project" value="UniProtKB-SubCell"/>
</dbReference>
<dbReference type="GO" id="GO:0022857">
    <property type="term" value="F:transmembrane transporter activity"/>
    <property type="evidence" value="ECO:0007669"/>
    <property type="project" value="InterPro"/>
</dbReference>
<dbReference type="PROSITE" id="PS50850">
    <property type="entry name" value="MFS"/>
    <property type="match status" value="1"/>
</dbReference>
<feature type="transmembrane region" description="Helical" evidence="6">
    <location>
        <begin position="105"/>
        <end position="126"/>
    </location>
</feature>
<dbReference type="RefSeq" id="WP_109249683.1">
    <property type="nucleotide sequence ID" value="NZ_QCXQ01000001.1"/>
</dbReference>
<dbReference type="Gene3D" id="1.20.1250.20">
    <property type="entry name" value="MFS general substrate transporter like domains"/>
    <property type="match status" value="1"/>
</dbReference>
<dbReference type="SUPFAM" id="SSF103473">
    <property type="entry name" value="MFS general substrate transporter"/>
    <property type="match status" value="1"/>
</dbReference>
<feature type="transmembrane region" description="Helical" evidence="6">
    <location>
        <begin position="7"/>
        <end position="32"/>
    </location>
</feature>
<dbReference type="AlphaFoldDB" id="A0A2V1N5V4"/>
<keyword evidence="4 6" id="KW-1133">Transmembrane helix</keyword>
<comment type="subcellular location">
    <subcellularLocation>
        <location evidence="1">Cell membrane</location>
        <topology evidence="1">Multi-pass membrane protein</topology>
    </subcellularLocation>
</comment>
<dbReference type="PANTHER" id="PTHR42718:SF9">
    <property type="entry name" value="MAJOR FACILITATOR SUPERFAMILY MULTIDRUG TRANSPORTER MFSC"/>
    <property type="match status" value="1"/>
</dbReference>
<evidence type="ECO:0000259" key="7">
    <source>
        <dbReference type="PROSITE" id="PS50850"/>
    </source>
</evidence>
<dbReference type="PANTHER" id="PTHR42718">
    <property type="entry name" value="MAJOR FACILITATOR SUPERFAMILY MULTIDRUG TRANSPORTER MFSC"/>
    <property type="match status" value="1"/>
</dbReference>
<dbReference type="InterPro" id="IPR036259">
    <property type="entry name" value="MFS_trans_sf"/>
</dbReference>
<evidence type="ECO:0000256" key="3">
    <source>
        <dbReference type="ARBA" id="ARBA00022692"/>
    </source>
</evidence>
<evidence type="ECO:0000256" key="6">
    <source>
        <dbReference type="SAM" id="Phobius"/>
    </source>
</evidence>
<evidence type="ECO:0000256" key="4">
    <source>
        <dbReference type="ARBA" id="ARBA00022989"/>
    </source>
</evidence>
<feature type="transmembrane region" description="Helical" evidence="6">
    <location>
        <begin position="200"/>
        <end position="218"/>
    </location>
</feature>
<comment type="caution">
    <text evidence="8">The sequence shown here is derived from an EMBL/GenBank/DDBJ whole genome shotgun (WGS) entry which is preliminary data.</text>
</comment>